<dbReference type="InterPro" id="IPR019734">
    <property type="entry name" value="TPR_rpt"/>
</dbReference>
<dbReference type="RefSeq" id="WP_073279328.1">
    <property type="nucleotide sequence ID" value="NZ_FRAC01000028.1"/>
</dbReference>
<evidence type="ECO:0000313" key="3">
    <source>
        <dbReference type="Proteomes" id="UP000184386"/>
    </source>
</evidence>
<feature type="repeat" description="TPR" evidence="1">
    <location>
        <begin position="494"/>
        <end position="527"/>
    </location>
</feature>
<dbReference type="SMART" id="SM00028">
    <property type="entry name" value="TPR"/>
    <property type="match status" value="1"/>
</dbReference>
<accession>A0A1M6ZCY0</accession>
<dbReference type="InterPro" id="IPR029063">
    <property type="entry name" value="SAM-dependent_MTases_sf"/>
</dbReference>
<proteinExistence type="predicted"/>
<dbReference type="PROSITE" id="PS50005">
    <property type="entry name" value="TPR"/>
    <property type="match status" value="1"/>
</dbReference>
<dbReference type="Gene3D" id="3.40.50.12710">
    <property type="match status" value="1"/>
</dbReference>
<dbReference type="Proteomes" id="UP000184386">
    <property type="component" value="Unassembled WGS sequence"/>
</dbReference>
<dbReference type="OrthoDB" id="5166699at2"/>
<dbReference type="SUPFAM" id="SSF48452">
    <property type="entry name" value="TPR-like"/>
    <property type="match status" value="1"/>
</dbReference>
<name>A0A1M6ZCY0_9FIRM</name>
<protein>
    <submittedName>
        <fullName evidence="2">Tetratricopeptide repeat-containing protein</fullName>
    </submittedName>
</protein>
<dbReference type="Pfam" id="PF00515">
    <property type="entry name" value="TPR_1"/>
    <property type="match status" value="1"/>
</dbReference>
<dbReference type="SUPFAM" id="SSF53335">
    <property type="entry name" value="S-adenosyl-L-methionine-dependent methyltransferases"/>
    <property type="match status" value="1"/>
</dbReference>
<organism evidence="2 3">
    <name type="scientific">Anaerocolumna jejuensis DSM 15929</name>
    <dbReference type="NCBI Taxonomy" id="1121322"/>
    <lineage>
        <taxon>Bacteria</taxon>
        <taxon>Bacillati</taxon>
        <taxon>Bacillota</taxon>
        <taxon>Clostridia</taxon>
        <taxon>Lachnospirales</taxon>
        <taxon>Lachnospiraceae</taxon>
        <taxon>Anaerocolumna</taxon>
    </lineage>
</organism>
<keyword evidence="3" id="KW-1185">Reference proteome</keyword>
<keyword evidence="1" id="KW-0802">TPR repeat</keyword>
<dbReference type="AlphaFoldDB" id="A0A1M6ZCY0"/>
<dbReference type="PROSITE" id="PS50293">
    <property type="entry name" value="TPR_REGION"/>
    <property type="match status" value="1"/>
</dbReference>
<evidence type="ECO:0000313" key="2">
    <source>
        <dbReference type="EMBL" id="SHL28205.1"/>
    </source>
</evidence>
<dbReference type="InterPro" id="IPR038375">
    <property type="entry name" value="NDUFAF7_sf"/>
</dbReference>
<dbReference type="InterPro" id="IPR011990">
    <property type="entry name" value="TPR-like_helical_dom_sf"/>
</dbReference>
<dbReference type="EMBL" id="FRAC01000028">
    <property type="protein sequence ID" value="SHL28205.1"/>
    <property type="molecule type" value="Genomic_DNA"/>
</dbReference>
<sequence length="542" mass="62616">MEPKTKKYTINRSIKPEASEGSAVILEDQKPLSQSMVWRLQADFYANQGPEAWIKGIVPQYITTNPYIATLYARTVFGYCRDIAASEAFDKNTTIYIMELAAGVGRFTYTFLKRFLHMVENSSLKGLKFQYIITDLAERNAAYWQNHSYLKPFFESGILDCAVFDMAKEEELRLRNSGRVIRKGCLKSPLILFANYTFDSIPQDTFYVNKGKLHEGLITVTSNNGQDELKDKSILAGKDYFYTDKQIPGSGYYEDVHFNDILLYYKACLEDTAFSLPITALRCLRRLKELFDDDLVLISADKGYRSTASMDKNYHPYLSKHGSISLTVNFHALELYFKSLGGSAIHSIYEHENITMSLFLLSNRSHDFLETKMAYQEIIEGIGPDDFYILKKAVVPFNKSLTTKELLTFIRYTVWDARTFLEFYNTLLERIAKEEDFPKDELISVIYKLWEYYFPIGEEGNLFYCLATLLGYFGYDTDAIRLFESSLEFYGEDAGIYYEIALCYYNLQEFEKAMEFIEKSLLLNPEFAESINLKDLIGEVTD</sequence>
<dbReference type="STRING" id="1121322.SAMN02745136_04552"/>
<gene>
    <name evidence="2" type="ORF">SAMN02745136_04552</name>
</gene>
<dbReference type="Gene3D" id="1.25.40.10">
    <property type="entry name" value="Tetratricopeptide repeat domain"/>
    <property type="match status" value="1"/>
</dbReference>
<evidence type="ECO:0000256" key="1">
    <source>
        <dbReference type="PROSITE-ProRule" id="PRU00339"/>
    </source>
</evidence>
<reference evidence="2 3" key="1">
    <citation type="submission" date="2016-11" db="EMBL/GenBank/DDBJ databases">
        <authorList>
            <person name="Jaros S."/>
            <person name="Januszkiewicz K."/>
            <person name="Wedrychowicz H."/>
        </authorList>
    </citation>
    <scope>NUCLEOTIDE SEQUENCE [LARGE SCALE GENOMIC DNA]</scope>
    <source>
        <strain evidence="2 3">DSM 15929</strain>
    </source>
</reference>